<dbReference type="CDD" id="cd01283">
    <property type="entry name" value="cytidine_deaminase"/>
    <property type="match status" value="1"/>
</dbReference>
<dbReference type="InterPro" id="IPR002125">
    <property type="entry name" value="CMP_dCMP_dom"/>
</dbReference>
<reference evidence="17" key="1">
    <citation type="submission" date="2022-10" db="EMBL/GenBank/DDBJ databases">
        <title>Vagococcus sp. isolated from poultry meat.</title>
        <authorList>
            <person name="Johansson P."/>
            <person name="Bjorkroth J."/>
        </authorList>
    </citation>
    <scope>NUCLEOTIDE SEQUENCE</scope>
    <source>
        <strain evidence="17">STAA11</strain>
    </source>
</reference>
<dbReference type="AlphaFoldDB" id="A0AAF0CUW6"/>
<dbReference type="EC" id="3.5.4.5" evidence="4 15"/>
<feature type="binding site" evidence="14">
    <location>
        <position position="92"/>
    </location>
    <ligand>
        <name>Zn(2+)</name>
        <dbReference type="ChEBI" id="CHEBI:29105"/>
        <note>catalytic</note>
    </ligand>
</feature>
<dbReference type="RefSeq" id="WP_275469161.1">
    <property type="nucleotide sequence ID" value="NZ_CP110232.1"/>
</dbReference>
<comment type="cofactor">
    <cofactor evidence="1 14 15">
        <name>Zn(2+)</name>
        <dbReference type="ChEBI" id="CHEBI:29105"/>
    </cofactor>
</comment>
<dbReference type="Pfam" id="PF00383">
    <property type="entry name" value="dCMP_cyt_deam_1"/>
    <property type="match status" value="1"/>
</dbReference>
<evidence type="ECO:0000256" key="14">
    <source>
        <dbReference type="PIRSR" id="PIRSR606262-3"/>
    </source>
</evidence>
<dbReference type="PANTHER" id="PTHR11644">
    <property type="entry name" value="CYTIDINE DEAMINASE"/>
    <property type="match status" value="1"/>
</dbReference>
<dbReference type="GO" id="GO:0008270">
    <property type="term" value="F:zinc ion binding"/>
    <property type="evidence" value="ECO:0007669"/>
    <property type="project" value="UniProtKB-UniRule"/>
</dbReference>
<dbReference type="InterPro" id="IPR016193">
    <property type="entry name" value="Cytidine_deaminase-like"/>
</dbReference>
<dbReference type="FunFam" id="3.40.140.10:FF:000008">
    <property type="entry name" value="Cytidine deaminase"/>
    <property type="match status" value="1"/>
</dbReference>
<organism evidence="17 18">
    <name type="scientific">Vagococcus intermedius</name>
    <dbReference type="NCBI Taxonomy" id="2991418"/>
    <lineage>
        <taxon>Bacteria</taxon>
        <taxon>Bacillati</taxon>
        <taxon>Bacillota</taxon>
        <taxon>Bacilli</taxon>
        <taxon>Lactobacillales</taxon>
        <taxon>Enterococcaceae</taxon>
        <taxon>Vagococcus</taxon>
    </lineage>
</organism>
<feature type="domain" description="CMP/dCMP-type deaminase" evidence="16">
    <location>
        <begin position="4"/>
        <end position="131"/>
    </location>
</feature>
<dbReference type="InterPro" id="IPR050202">
    <property type="entry name" value="Cyt/Deoxycyt_deaminase"/>
</dbReference>
<dbReference type="GO" id="GO:0005829">
    <property type="term" value="C:cytosol"/>
    <property type="evidence" value="ECO:0007669"/>
    <property type="project" value="TreeGrafter"/>
</dbReference>
<dbReference type="PANTHER" id="PTHR11644:SF2">
    <property type="entry name" value="CYTIDINE DEAMINASE"/>
    <property type="match status" value="1"/>
</dbReference>
<evidence type="ECO:0000256" key="6">
    <source>
        <dbReference type="ARBA" id="ARBA00022723"/>
    </source>
</evidence>
<dbReference type="GO" id="GO:0072527">
    <property type="term" value="P:pyrimidine-containing compound metabolic process"/>
    <property type="evidence" value="ECO:0007669"/>
    <property type="project" value="UniProtKB-ARBA"/>
</dbReference>
<evidence type="ECO:0000256" key="3">
    <source>
        <dbReference type="ARBA" id="ARBA00006576"/>
    </source>
</evidence>
<dbReference type="SUPFAM" id="SSF53927">
    <property type="entry name" value="Cytidine deaminase-like"/>
    <property type="match status" value="1"/>
</dbReference>
<dbReference type="InterPro" id="IPR016192">
    <property type="entry name" value="APOBEC/CMP_deaminase_Zn-bd"/>
</dbReference>
<accession>A0AAF0CUW6</accession>
<keyword evidence="7 15" id="KW-0378">Hydrolase</keyword>
<dbReference type="InterPro" id="IPR006262">
    <property type="entry name" value="Cyt_deam_tetra"/>
</dbReference>
<evidence type="ECO:0000313" key="18">
    <source>
        <dbReference type="Proteomes" id="UP001179647"/>
    </source>
</evidence>
<feature type="binding site" evidence="13">
    <location>
        <begin position="45"/>
        <end position="51"/>
    </location>
    <ligand>
        <name>substrate</name>
    </ligand>
</feature>
<comment type="catalytic activity">
    <reaction evidence="11 15">
        <text>cytidine + H2O + H(+) = uridine + NH4(+)</text>
        <dbReference type="Rhea" id="RHEA:16069"/>
        <dbReference type="ChEBI" id="CHEBI:15377"/>
        <dbReference type="ChEBI" id="CHEBI:15378"/>
        <dbReference type="ChEBI" id="CHEBI:16704"/>
        <dbReference type="ChEBI" id="CHEBI:17562"/>
        <dbReference type="ChEBI" id="CHEBI:28938"/>
        <dbReference type="EC" id="3.5.4.5"/>
    </reaction>
</comment>
<evidence type="ECO:0000256" key="9">
    <source>
        <dbReference type="ARBA" id="ARBA00032005"/>
    </source>
</evidence>
<dbReference type="Gene3D" id="3.40.140.10">
    <property type="entry name" value="Cytidine Deaminase, domain 2"/>
    <property type="match status" value="1"/>
</dbReference>
<evidence type="ECO:0000256" key="5">
    <source>
        <dbReference type="ARBA" id="ARBA00018266"/>
    </source>
</evidence>
<protein>
    <recommendedName>
        <fullName evidence="5 15">Cytidine deaminase</fullName>
        <ecNumber evidence="4 15">3.5.4.5</ecNumber>
    </recommendedName>
    <alternativeName>
        <fullName evidence="9 15">Cytidine aminohydrolase</fullName>
    </alternativeName>
</protein>
<feature type="active site" description="Proton donor" evidence="12">
    <location>
        <position position="58"/>
    </location>
</feature>
<dbReference type="GO" id="GO:0042802">
    <property type="term" value="F:identical protein binding"/>
    <property type="evidence" value="ECO:0007669"/>
    <property type="project" value="UniProtKB-ARBA"/>
</dbReference>
<dbReference type="GO" id="GO:0004126">
    <property type="term" value="F:cytidine deaminase activity"/>
    <property type="evidence" value="ECO:0007669"/>
    <property type="project" value="UniProtKB-UniRule"/>
</dbReference>
<evidence type="ECO:0000256" key="15">
    <source>
        <dbReference type="RuleBase" id="RU364006"/>
    </source>
</evidence>
<evidence type="ECO:0000256" key="11">
    <source>
        <dbReference type="ARBA" id="ARBA00049558"/>
    </source>
</evidence>
<evidence type="ECO:0000259" key="16">
    <source>
        <dbReference type="PROSITE" id="PS51747"/>
    </source>
</evidence>
<evidence type="ECO:0000256" key="13">
    <source>
        <dbReference type="PIRSR" id="PIRSR606262-2"/>
    </source>
</evidence>
<keyword evidence="6 14" id="KW-0479">Metal-binding</keyword>
<evidence type="ECO:0000256" key="1">
    <source>
        <dbReference type="ARBA" id="ARBA00001947"/>
    </source>
</evidence>
<feature type="binding site" evidence="14">
    <location>
        <position position="89"/>
    </location>
    <ligand>
        <name>Zn(2+)</name>
        <dbReference type="ChEBI" id="CHEBI:29105"/>
        <note>catalytic</note>
    </ligand>
</feature>
<evidence type="ECO:0000256" key="2">
    <source>
        <dbReference type="ARBA" id="ARBA00003949"/>
    </source>
</evidence>
<evidence type="ECO:0000313" key="17">
    <source>
        <dbReference type="EMBL" id="WEG73358.1"/>
    </source>
</evidence>
<name>A0AAF0CUW6_9ENTE</name>
<dbReference type="NCBIfam" id="NF004064">
    <property type="entry name" value="PRK05578.1"/>
    <property type="match status" value="1"/>
</dbReference>
<evidence type="ECO:0000256" key="4">
    <source>
        <dbReference type="ARBA" id="ARBA00012783"/>
    </source>
</evidence>
<proteinExistence type="inferred from homology"/>
<comment type="similarity">
    <text evidence="3 15">Belongs to the cytidine and deoxycytidylate deaminase family.</text>
</comment>
<keyword evidence="8 14" id="KW-0862">Zinc</keyword>
<dbReference type="PROSITE" id="PS51747">
    <property type="entry name" value="CYT_DCMP_DEAMINASES_2"/>
    <property type="match status" value="1"/>
</dbReference>
<evidence type="ECO:0000256" key="7">
    <source>
        <dbReference type="ARBA" id="ARBA00022801"/>
    </source>
</evidence>
<dbReference type="Proteomes" id="UP001179647">
    <property type="component" value="Chromosome"/>
</dbReference>
<comment type="catalytic activity">
    <reaction evidence="10 15">
        <text>2'-deoxycytidine + H2O + H(+) = 2'-deoxyuridine + NH4(+)</text>
        <dbReference type="Rhea" id="RHEA:13433"/>
        <dbReference type="ChEBI" id="CHEBI:15377"/>
        <dbReference type="ChEBI" id="CHEBI:15378"/>
        <dbReference type="ChEBI" id="CHEBI:15698"/>
        <dbReference type="ChEBI" id="CHEBI:16450"/>
        <dbReference type="ChEBI" id="CHEBI:28938"/>
        <dbReference type="EC" id="3.5.4.5"/>
    </reaction>
</comment>
<evidence type="ECO:0000256" key="10">
    <source>
        <dbReference type="ARBA" id="ARBA00049252"/>
    </source>
</evidence>
<gene>
    <name evidence="17" type="ORF">OL234_00130</name>
</gene>
<dbReference type="PROSITE" id="PS00903">
    <property type="entry name" value="CYT_DCMP_DEAMINASES_1"/>
    <property type="match status" value="1"/>
</dbReference>
<keyword evidence="18" id="KW-1185">Reference proteome</keyword>
<feature type="binding site" evidence="14">
    <location>
        <position position="56"/>
    </location>
    <ligand>
        <name>Zn(2+)</name>
        <dbReference type="ChEBI" id="CHEBI:29105"/>
        <note>catalytic</note>
    </ligand>
</feature>
<comment type="function">
    <text evidence="2 15">This enzyme scavenges exogenous and endogenous cytidine and 2'-deoxycytidine for UMP synthesis.</text>
</comment>
<dbReference type="KEGG" id="vie:OL234_00130"/>
<dbReference type="GO" id="GO:0055086">
    <property type="term" value="P:nucleobase-containing small molecule metabolic process"/>
    <property type="evidence" value="ECO:0007669"/>
    <property type="project" value="UniProtKB-ARBA"/>
</dbReference>
<evidence type="ECO:0000256" key="12">
    <source>
        <dbReference type="PIRSR" id="PIRSR606262-1"/>
    </source>
</evidence>
<dbReference type="NCBIfam" id="TIGR01354">
    <property type="entry name" value="cyt_deam_tetra"/>
    <property type="match status" value="1"/>
</dbReference>
<sequence length="133" mass="14605">MCEKDKWIEIARAQATKENAYVPYSKFPVGACLITEDNQVFTGVNIENASYGLTNCAERTAIFKAVSEGHRKFKQIVIAGNTDTPISPCGACRQVMAEFCEPSMPVTLVAGDGSTLDMTLEQLLPYSFTEKQL</sequence>
<evidence type="ECO:0000256" key="8">
    <source>
        <dbReference type="ARBA" id="ARBA00022833"/>
    </source>
</evidence>
<dbReference type="EMBL" id="CP110232">
    <property type="protein sequence ID" value="WEG73358.1"/>
    <property type="molecule type" value="Genomic_DNA"/>
</dbReference>